<gene>
    <name evidence="1" type="ORF">CCC_02551</name>
    <name evidence="2" type="ORF">CCC_02558</name>
</gene>
<dbReference type="SUPFAM" id="SSF160537">
    <property type="entry name" value="SpoVG-like"/>
    <property type="match status" value="1"/>
</dbReference>
<accession>A0A0C2UGS9</accession>
<evidence type="ECO:0000313" key="2">
    <source>
        <dbReference type="EMBL" id="KIM00783.1"/>
    </source>
</evidence>
<evidence type="ECO:0000313" key="1">
    <source>
        <dbReference type="EMBL" id="KIM00776.1"/>
    </source>
</evidence>
<organism evidence="2 3">
    <name type="scientific">Paramagnetospirillum magnetotacticum MS-1</name>
    <dbReference type="NCBI Taxonomy" id="272627"/>
    <lineage>
        <taxon>Bacteria</taxon>
        <taxon>Pseudomonadati</taxon>
        <taxon>Pseudomonadota</taxon>
        <taxon>Alphaproteobacteria</taxon>
        <taxon>Rhodospirillales</taxon>
        <taxon>Magnetospirillaceae</taxon>
        <taxon>Paramagnetospirillum</taxon>
    </lineage>
</organism>
<proteinExistence type="predicted"/>
<dbReference type="RefSeq" id="WP_052472828.1">
    <property type="nucleotide sequence ID" value="NZ_JXSL01000003.1"/>
</dbReference>
<dbReference type="AlphaFoldDB" id="A0A0C2UGS9"/>
<comment type="caution">
    <text evidence="2">The sequence shown here is derived from an EMBL/GenBank/DDBJ whole genome shotgun (WGS) entry which is preliminary data.</text>
</comment>
<dbReference type="EMBL" id="JXSL01000003">
    <property type="protein sequence ID" value="KIM00776.1"/>
    <property type="molecule type" value="Genomic_DNA"/>
</dbReference>
<dbReference type="Gene3D" id="3.30.1120.40">
    <property type="entry name" value="Stage V sporulation protein G"/>
    <property type="match status" value="1"/>
</dbReference>
<keyword evidence="3" id="KW-1185">Reference proteome</keyword>
<sequence length="112" mass="11633">MIESSAKESGGELDVTSTVTISVIQVTAIHAGRVLALADVELVLDGVSIVIHGVQVRADASKTEITLPNYRAPDGSWRTAVTLPNEVRGPMGDAVIAAAMEIGILKEKAAVV</sequence>
<dbReference type="GO" id="GO:0030435">
    <property type="term" value="P:sporulation resulting in formation of a cellular spore"/>
    <property type="evidence" value="ECO:0007669"/>
    <property type="project" value="InterPro"/>
</dbReference>
<evidence type="ECO:0000313" key="3">
    <source>
        <dbReference type="Proteomes" id="UP000031971"/>
    </source>
</evidence>
<reference evidence="2 3" key="1">
    <citation type="submission" date="2015-01" db="EMBL/GenBank/DDBJ databases">
        <title>Genome Sequence of Magnetospirillum magnetotacticum Strain MS-1.</title>
        <authorList>
            <person name="Marinov G.K."/>
            <person name="Smalley M.D."/>
            <person name="DeSalvo G."/>
        </authorList>
    </citation>
    <scope>NUCLEOTIDE SEQUENCE [LARGE SCALE GENOMIC DNA]</scope>
    <source>
        <strain evidence="2 3">MS-1</strain>
    </source>
</reference>
<dbReference type="InterPro" id="IPR036751">
    <property type="entry name" value="SpoVG_sf"/>
</dbReference>
<protein>
    <submittedName>
        <fullName evidence="2">Uncharacterized protein</fullName>
    </submittedName>
</protein>
<dbReference type="EMBL" id="JXSL01000003">
    <property type="protein sequence ID" value="KIM00783.1"/>
    <property type="molecule type" value="Genomic_DNA"/>
</dbReference>
<dbReference type="Proteomes" id="UP000031971">
    <property type="component" value="Unassembled WGS sequence"/>
</dbReference>
<name>A0A0C2UGS9_PARME</name>